<organism evidence="1 2">
    <name type="scientific">Stephania yunnanensis</name>
    <dbReference type="NCBI Taxonomy" id="152371"/>
    <lineage>
        <taxon>Eukaryota</taxon>
        <taxon>Viridiplantae</taxon>
        <taxon>Streptophyta</taxon>
        <taxon>Embryophyta</taxon>
        <taxon>Tracheophyta</taxon>
        <taxon>Spermatophyta</taxon>
        <taxon>Magnoliopsida</taxon>
        <taxon>Ranunculales</taxon>
        <taxon>Menispermaceae</taxon>
        <taxon>Menispermoideae</taxon>
        <taxon>Cissampelideae</taxon>
        <taxon>Stephania</taxon>
    </lineage>
</organism>
<accession>A0AAP0P810</accession>
<sequence>MSKINKVFKIIKETEVLIIEVVVEDVTKAEEAIRIMVIVQLVRYAQSMDMLLHIATTDLITAIWDPHIVLEVNLHKTFTTRGHFNQIISKKRFSWCY</sequence>
<proteinExistence type="predicted"/>
<keyword evidence="2" id="KW-1185">Reference proteome</keyword>
<gene>
    <name evidence="1" type="ORF">Syun_013827</name>
</gene>
<evidence type="ECO:0000313" key="2">
    <source>
        <dbReference type="Proteomes" id="UP001420932"/>
    </source>
</evidence>
<comment type="caution">
    <text evidence="1">The sequence shown here is derived from an EMBL/GenBank/DDBJ whole genome shotgun (WGS) entry which is preliminary data.</text>
</comment>
<protein>
    <submittedName>
        <fullName evidence="1">Uncharacterized protein</fullName>
    </submittedName>
</protein>
<reference evidence="1 2" key="1">
    <citation type="submission" date="2024-01" db="EMBL/GenBank/DDBJ databases">
        <title>Genome assemblies of Stephania.</title>
        <authorList>
            <person name="Yang L."/>
        </authorList>
    </citation>
    <scope>NUCLEOTIDE SEQUENCE [LARGE SCALE GENOMIC DNA]</scope>
    <source>
        <strain evidence="1">YNDBR</strain>
        <tissue evidence="1">Leaf</tissue>
    </source>
</reference>
<name>A0AAP0P810_9MAGN</name>
<dbReference type="Proteomes" id="UP001420932">
    <property type="component" value="Unassembled WGS sequence"/>
</dbReference>
<dbReference type="EMBL" id="JBBNAF010000006">
    <property type="protein sequence ID" value="KAK9134497.1"/>
    <property type="molecule type" value="Genomic_DNA"/>
</dbReference>
<evidence type="ECO:0000313" key="1">
    <source>
        <dbReference type="EMBL" id="KAK9134497.1"/>
    </source>
</evidence>
<dbReference type="AlphaFoldDB" id="A0AAP0P810"/>